<comment type="similarity">
    <text evidence="3">Belongs to the CotF family.</text>
</comment>
<keyword evidence="5" id="KW-0946">Virion</keyword>
<comment type="subcellular location">
    <subcellularLocation>
        <location evidence="2">Spore coat</location>
    </subcellularLocation>
</comment>
<comment type="caution">
    <text evidence="5">The sequence shown here is derived from an EMBL/GenBank/DDBJ whole genome shotgun (WGS) entry which is preliminary data.</text>
</comment>
<evidence type="ECO:0000256" key="3">
    <source>
        <dbReference type="ARBA" id="ARBA00024344"/>
    </source>
</evidence>
<evidence type="ECO:0000256" key="1">
    <source>
        <dbReference type="ARBA" id="ARBA00022969"/>
    </source>
</evidence>
<protein>
    <submittedName>
        <fullName evidence="5">Spore coat protein</fullName>
    </submittedName>
</protein>
<dbReference type="Proteomes" id="UP000538292">
    <property type="component" value="Unassembled WGS sequence"/>
</dbReference>
<keyword evidence="1" id="KW-0749">Sporulation</keyword>
<name>A0A7W1XQJ6_9BACL</name>
<dbReference type="PANTHER" id="PTHR39183">
    <property type="entry name" value="SPORE COAT PROTEIN F-LIKE PROTEIN YHCQ"/>
    <property type="match status" value="1"/>
</dbReference>
<dbReference type="AlphaFoldDB" id="A0A7W1XQJ6"/>
<proteinExistence type="inferred from homology"/>
<dbReference type="GO" id="GO:0030435">
    <property type="term" value="P:sporulation resulting in formation of a cellular spore"/>
    <property type="evidence" value="ECO:0007669"/>
    <property type="project" value="UniProtKB-KW"/>
</dbReference>
<accession>A0A7W1XQJ6</accession>
<keyword evidence="5" id="KW-0167">Capsid protein</keyword>
<evidence type="ECO:0000313" key="6">
    <source>
        <dbReference type="Proteomes" id="UP000538292"/>
    </source>
</evidence>
<evidence type="ECO:0000256" key="4">
    <source>
        <dbReference type="SAM" id="MobiDB-lite"/>
    </source>
</evidence>
<feature type="compositionally biased region" description="Polar residues" evidence="4">
    <location>
        <begin position="8"/>
        <end position="21"/>
    </location>
</feature>
<evidence type="ECO:0000313" key="5">
    <source>
        <dbReference type="EMBL" id="MBA4601337.1"/>
    </source>
</evidence>
<gene>
    <name evidence="5" type="ORF">H2C83_03165</name>
</gene>
<dbReference type="Gene3D" id="1.20.1260.10">
    <property type="match status" value="1"/>
</dbReference>
<sequence length="221" mass="24762">MKGGKDVNQFNQQQENRTVNPSVPPQLNHGAHEVLDVHELLSAAQNAMNQYRVLEQQCTCQELRDIIHRQYRFMAQEYNTLLECLTTGKDPSMPTAQYKMQQGNNVEYGLKPGQPKKPIQSPAEFNNEHISAQMMTLMKTSAADKARAACEVTNPVVRRVIADSVPNCCEMAYEIFLYQNKKGYYQVPQFPANVMQTMIASYAPATPSGNTAPPNPQGPVQ</sequence>
<dbReference type="InterPro" id="IPR012851">
    <property type="entry name" value="Spore_coat_CotF-like"/>
</dbReference>
<evidence type="ECO:0000256" key="2">
    <source>
        <dbReference type="ARBA" id="ARBA00024325"/>
    </source>
</evidence>
<dbReference type="InterPro" id="IPR012347">
    <property type="entry name" value="Ferritin-like"/>
</dbReference>
<keyword evidence="6" id="KW-1185">Reference proteome</keyword>
<organism evidence="5 6">
    <name type="scientific">Thermoactinomyces mirandus</name>
    <dbReference type="NCBI Taxonomy" id="2756294"/>
    <lineage>
        <taxon>Bacteria</taxon>
        <taxon>Bacillati</taxon>
        <taxon>Bacillota</taxon>
        <taxon>Bacilli</taxon>
        <taxon>Bacillales</taxon>
        <taxon>Thermoactinomycetaceae</taxon>
        <taxon>Thermoactinomyces</taxon>
    </lineage>
</organism>
<feature type="region of interest" description="Disordered" evidence="4">
    <location>
        <begin position="1"/>
        <end position="24"/>
    </location>
</feature>
<dbReference type="EMBL" id="JACEOL010000009">
    <property type="protein sequence ID" value="MBA4601337.1"/>
    <property type="molecule type" value="Genomic_DNA"/>
</dbReference>
<dbReference type="PANTHER" id="PTHR39183:SF1">
    <property type="entry name" value="SPORE COAT PROTEIN F-LIKE PROTEIN YHCQ"/>
    <property type="match status" value="1"/>
</dbReference>
<reference evidence="5 6" key="1">
    <citation type="submission" date="2020-07" db="EMBL/GenBank/DDBJ databases">
        <title>Thermoactinomyces phylogeny.</title>
        <authorList>
            <person name="Dunlap C."/>
        </authorList>
    </citation>
    <scope>NUCLEOTIDE SEQUENCE [LARGE SCALE GENOMIC DNA]</scope>
    <source>
        <strain evidence="5 6">AMNI-1</strain>
    </source>
</reference>
<dbReference type="Pfam" id="PF07875">
    <property type="entry name" value="Coat_F"/>
    <property type="match status" value="1"/>
</dbReference>